<proteinExistence type="predicted"/>
<name>A0ACC0JY21_CHOFU</name>
<gene>
    <name evidence="1" type="ORF">MSG28_007693</name>
</gene>
<dbReference type="EMBL" id="CM046112">
    <property type="protein sequence ID" value="KAI8429146.1"/>
    <property type="molecule type" value="Genomic_DNA"/>
</dbReference>
<organism evidence="1 2">
    <name type="scientific">Choristoneura fumiferana</name>
    <name type="common">Spruce budworm moth</name>
    <name type="synonym">Archips fumiferana</name>
    <dbReference type="NCBI Taxonomy" id="7141"/>
    <lineage>
        <taxon>Eukaryota</taxon>
        <taxon>Metazoa</taxon>
        <taxon>Ecdysozoa</taxon>
        <taxon>Arthropoda</taxon>
        <taxon>Hexapoda</taxon>
        <taxon>Insecta</taxon>
        <taxon>Pterygota</taxon>
        <taxon>Neoptera</taxon>
        <taxon>Endopterygota</taxon>
        <taxon>Lepidoptera</taxon>
        <taxon>Glossata</taxon>
        <taxon>Ditrysia</taxon>
        <taxon>Tortricoidea</taxon>
        <taxon>Tortricidae</taxon>
        <taxon>Tortricinae</taxon>
        <taxon>Choristoneura</taxon>
    </lineage>
</organism>
<sequence>MSDDFIPFNQSTPMQGKWQDRRRSSNQRFQSFQNYRFQNGNRRGNGHNNRWGNNSQRNSSYGSESNSSYTRNNKSNIDDYLHPSMLQDPWAHLRKNSYDQPLLSAECPPNEYNPGPDCRVQQGGPEPSCGGRHASAHPNYICNCWCAPGLLRDLDSGKCVEKC</sequence>
<evidence type="ECO:0000313" key="1">
    <source>
        <dbReference type="EMBL" id="KAI8429146.1"/>
    </source>
</evidence>
<protein>
    <submittedName>
        <fullName evidence="1">Uncharacterized protein</fullName>
    </submittedName>
</protein>
<accession>A0ACC0JY21</accession>
<comment type="caution">
    <text evidence="1">The sequence shown here is derived from an EMBL/GenBank/DDBJ whole genome shotgun (WGS) entry which is preliminary data.</text>
</comment>
<dbReference type="Proteomes" id="UP001064048">
    <property type="component" value="Chromosome 12"/>
</dbReference>
<reference evidence="1 2" key="1">
    <citation type="journal article" date="2022" name="Genome Biol. Evol.">
        <title>The Spruce Budworm Genome: Reconstructing the Evolutionary History of Antifreeze Proteins.</title>
        <authorList>
            <person name="Beliveau C."/>
            <person name="Gagne P."/>
            <person name="Picq S."/>
            <person name="Vernygora O."/>
            <person name="Keeling C.I."/>
            <person name="Pinkney K."/>
            <person name="Doucet D."/>
            <person name="Wen F."/>
            <person name="Johnston J.S."/>
            <person name="Maaroufi H."/>
            <person name="Boyle B."/>
            <person name="Laroche J."/>
            <person name="Dewar K."/>
            <person name="Juretic N."/>
            <person name="Blackburn G."/>
            <person name="Nisole A."/>
            <person name="Brunet B."/>
            <person name="Brandao M."/>
            <person name="Lumley L."/>
            <person name="Duan J."/>
            <person name="Quan G."/>
            <person name="Lucarotti C.J."/>
            <person name="Roe A.D."/>
            <person name="Sperling F.A.H."/>
            <person name="Levesque R.C."/>
            <person name="Cusson M."/>
        </authorList>
    </citation>
    <scope>NUCLEOTIDE SEQUENCE [LARGE SCALE GENOMIC DNA]</scope>
    <source>
        <strain evidence="1">Glfc:IPQL:Cfum</strain>
    </source>
</reference>
<keyword evidence="2" id="KW-1185">Reference proteome</keyword>
<evidence type="ECO:0000313" key="2">
    <source>
        <dbReference type="Proteomes" id="UP001064048"/>
    </source>
</evidence>